<evidence type="ECO:0000259" key="1">
    <source>
        <dbReference type="PROSITE" id="PS50878"/>
    </source>
</evidence>
<proteinExistence type="predicted"/>
<accession>A0AA35YNP1</accession>
<protein>
    <recommendedName>
        <fullName evidence="1">Reverse transcriptase domain-containing protein</fullName>
    </recommendedName>
</protein>
<dbReference type="SUPFAM" id="SSF56672">
    <property type="entry name" value="DNA/RNA polymerases"/>
    <property type="match status" value="1"/>
</dbReference>
<dbReference type="PROSITE" id="PS50878">
    <property type="entry name" value="RT_POL"/>
    <property type="match status" value="1"/>
</dbReference>
<gene>
    <name evidence="2" type="ORF">LSALG_LOCUS17345</name>
</gene>
<dbReference type="EMBL" id="OX465079">
    <property type="protein sequence ID" value="CAI9277416.1"/>
    <property type="molecule type" value="Genomic_DNA"/>
</dbReference>
<organism evidence="2 3">
    <name type="scientific">Lactuca saligna</name>
    <name type="common">Willowleaf lettuce</name>
    <dbReference type="NCBI Taxonomy" id="75948"/>
    <lineage>
        <taxon>Eukaryota</taxon>
        <taxon>Viridiplantae</taxon>
        <taxon>Streptophyta</taxon>
        <taxon>Embryophyta</taxon>
        <taxon>Tracheophyta</taxon>
        <taxon>Spermatophyta</taxon>
        <taxon>Magnoliopsida</taxon>
        <taxon>eudicotyledons</taxon>
        <taxon>Gunneridae</taxon>
        <taxon>Pentapetalae</taxon>
        <taxon>asterids</taxon>
        <taxon>campanulids</taxon>
        <taxon>Asterales</taxon>
        <taxon>Asteraceae</taxon>
        <taxon>Cichorioideae</taxon>
        <taxon>Cichorieae</taxon>
        <taxon>Lactucinae</taxon>
        <taxon>Lactuca</taxon>
    </lineage>
</organism>
<reference evidence="2" key="1">
    <citation type="submission" date="2023-04" db="EMBL/GenBank/DDBJ databases">
        <authorList>
            <person name="Vijverberg K."/>
            <person name="Xiong W."/>
            <person name="Schranz E."/>
        </authorList>
    </citation>
    <scope>NUCLEOTIDE SEQUENCE</scope>
</reference>
<evidence type="ECO:0000313" key="3">
    <source>
        <dbReference type="Proteomes" id="UP001177003"/>
    </source>
</evidence>
<dbReference type="AlphaFoldDB" id="A0AA35YNP1"/>
<dbReference type="Pfam" id="PF00078">
    <property type="entry name" value="RVT_1"/>
    <property type="match status" value="1"/>
</dbReference>
<name>A0AA35YNP1_LACSI</name>
<dbReference type="PANTHER" id="PTHR33116:SF79">
    <property type="entry name" value="REVERSE TRANSCRIPTASE DOMAIN, ZINC FINGER, CCHC-TYPE-RELATED"/>
    <property type="match status" value="1"/>
</dbReference>
<evidence type="ECO:0000313" key="2">
    <source>
        <dbReference type="EMBL" id="CAI9277416.1"/>
    </source>
</evidence>
<feature type="domain" description="Reverse transcriptase" evidence="1">
    <location>
        <begin position="1"/>
        <end position="215"/>
    </location>
</feature>
<keyword evidence="3" id="KW-1185">Reference proteome</keyword>
<dbReference type="PANTHER" id="PTHR33116">
    <property type="entry name" value="REVERSE TRANSCRIPTASE ZINC-BINDING DOMAIN-CONTAINING PROTEIN-RELATED-RELATED"/>
    <property type="match status" value="1"/>
</dbReference>
<dbReference type="InterPro" id="IPR043502">
    <property type="entry name" value="DNA/RNA_pol_sf"/>
</dbReference>
<dbReference type="InterPro" id="IPR000477">
    <property type="entry name" value="RT_dom"/>
</dbReference>
<dbReference type="Proteomes" id="UP001177003">
    <property type="component" value="Chromosome 3"/>
</dbReference>
<sequence length="305" mass="34047">MCSSKEPLAKTWLTSKAFESLKIRSSTIIVEAPKMLKTTVSLPCLRVNSCLVKADDVGIWCVAENGGIGYTTVFLALELVNGSPTEEFQITKGVRQGDPLSPFLFILAMEGLNVAMKGARDRNLIHGIKLPHSGPEISHLFYADDAIFLGEWNHCNLRSLSRILKCFQISLGSKVNFQKSRLFGICTTDSELQCMARTLGCQKSSFLFTYLGVPVGTIMLPKKHWDPIIKKFQSKLFNWKENTFSFGGRFTLIKSVLGSLPTYYLSLFKAPQGILDTLEKNKMKISLGRQRRLVSVQDDLRPGAK</sequence>